<feature type="transmembrane region" description="Helical" evidence="11">
    <location>
        <begin position="463"/>
        <end position="482"/>
    </location>
</feature>
<keyword evidence="5 11" id="KW-0812">Transmembrane</keyword>
<feature type="transmembrane region" description="Helical" evidence="11">
    <location>
        <begin position="766"/>
        <end position="790"/>
    </location>
</feature>
<feature type="compositionally biased region" description="Low complexity" evidence="10">
    <location>
        <begin position="120"/>
        <end position="130"/>
    </location>
</feature>
<evidence type="ECO:0000256" key="2">
    <source>
        <dbReference type="ARBA" id="ARBA00010794"/>
    </source>
</evidence>
<dbReference type="PANTHER" id="PTHR13205:SF15">
    <property type="entry name" value="DOLICHOL KINASE"/>
    <property type="match status" value="1"/>
</dbReference>
<evidence type="ECO:0000256" key="6">
    <source>
        <dbReference type="ARBA" id="ARBA00022777"/>
    </source>
</evidence>
<comment type="caution">
    <text evidence="12">The sequence shown here is derived from an EMBL/GenBank/DDBJ whole genome shotgun (WGS) entry which is preliminary data.</text>
</comment>
<feature type="transmembrane region" description="Helical" evidence="11">
    <location>
        <begin position="233"/>
        <end position="251"/>
    </location>
</feature>
<feature type="compositionally biased region" description="Polar residues" evidence="10">
    <location>
        <begin position="95"/>
        <end position="119"/>
    </location>
</feature>
<dbReference type="Proteomes" id="UP000217199">
    <property type="component" value="Unassembled WGS sequence"/>
</dbReference>
<dbReference type="GO" id="GO:0004168">
    <property type="term" value="F:dolichol kinase activity"/>
    <property type="evidence" value="ECO:0007669"/>
    <property type="project" value="UniProtKB-EC"/>
</dbReference>
<feature type="compositionally biased region" description="Low complexity" evidence="10">
    <location>
        <begin position="65"/>
        <end position="80"/>
    </location>
</feature>
<dbReference type="GO" id="GO:0005789">
    <property type="term" value="C:endoplasmic reticulum membrane"/>
    <property type="evidence" value="ECO:0007669"/>
    <property type="project" value="UniProtKB-SubCell"/>
</dbReference>
<reference evidence="12 13" key="1">
    <citation type="journal article" date="2017" name="Mol. Ecol.">
        <title>Comparative and population genomic landscape of Phellinus noxius: A hypervariable fungus causing root rot in trees.</title>
        <authorList>
            <person name="Chung C.L."/>
            <person name="Lee T.J."/>
            <person name="Akiba M."/>
            <person name="Lee H.H."/>
            <person name="Kuo T.H."/>
            <person name="Liu D."/>
            <person name="Ke H.M."/>
            <person name="Yokoi T."/>
            <person name="Roa M.B."/>
            <person name="Lu M.J."/>
            <person name="Chang Y.Y."/>
            <person name="Ann P.J."/>
            <person name="Tsai J.N."/>
            <person name="Chen C.Y."/>
            <person name="Tzean S.S."/>
            <person name="Ota Y."/>
            <person name="Hattori T."/>
            <person name="Sahashi N."/>
            <person name="Liou R.F."/>
            <person name="Kikuchi T."/>
            <person name="Tsai I.J."/>
        </authorList>
    </citation>
    <scope>NUCLEOTIDE SEQUENCE [LARGE SCALE GENOMIC DNA]</scope>
    <source>
        <strain evidence="12 13">FFPRI411160</strain>
    </source>
</reference>
<evidence type="ECO:0000256" key="11">
    <source>
        <dbReference type="SAM" id="Phobius"/>
    </source>
</evidence>
<feature type="transmembrane region" description="Helical" evidence="11">
    <location>
        <begin position="432"/>
        <end position="451"/>
    </location>
</feature>
<dbReference type="EMBL" id="NBII01000008">
    <property type="protein sequence ID" value="PAV16452.1"/>
    <property type="molecule type" value="Genomic_DNA"/>
</dbReference>
<dbReference type="PANTHER" id="PTHR13205">
    <property type="entry name" value="TRANSMEMBRANE PROTEIN 15-RELATED"/>
    <property type="match status" value="1"/>
</dbReference>
<feature type="transmembrane region" description="Helical" evidence="11">
    <location>
        <begin position="831"/>
        <end position="848"/>
    </location>
</feature>
<evidence type="ECO:0000256" key="3">
    <source>
        <dbReference type="ARBA" id="ARBA00012132"/>
    </source>
</evidence>
<evidence type="ECO:0000256" key="10">
    <source>
        <dbReference type="SAM" id="MobiDB-lite"/>
    </source>
</evidence>
<keyword evidence="8 11" id="KW-1133">Transmembrane helix</keyword>
<sequence>MTGVTVHPPFPLVITLGRARSSPSPPRGGASAIQSRNSKAARRRKPPPPSNGAQAHDSKPVLDWSTSYQAGSSSSQTSESESSDSDDDSHRPQPRNLNNNGPISAVTNGRSSPGLQTLTSSEPSSRSSSPAPNPPNTAGRTSRSPMVKALSGFSTLPVRRTSSPNSIARNKSHIVSTPTHCLLPNTFCVSLPFPSGRRTIKASGDVRKAGENIILLLSLLLGIEKARECNESWIALELTGLTILSIIYLIWTHLSYFSLPKALPAKRSSSQSRHRYRSSSPQVSRRAAALFNAFPVRKDDFGYVWMTVPKNYRDSSDDGVLTALLLGPLISAACLYITVQNKHVLSSSDSPLPSSWLIEAPITLPHSNARTPIESLFHSRHALVQLSTLTSSLLLVHLFTSRLYEGYHRARKTVPESERASVPRSEWLRSRLYVAFALLASLATLFTKFIFVHKGFGIWKDLTYFDVVSVAAFYQFTLYMAIRLAHHSFTLGELGLTSFGGTILFMETIHVTIARIWPITTLYIKTFRLPTPLLIFQLALIPGTILIGTLLAPLLYLSRHIAQRPLRKLRFPEEKQIHRRFLALGFYLGSALITGGLIGMWTRWCLKGRDPWVWTILWILEGRKKWTRPLLLVYWALLASISVAAWGRQLSRSRRYRQKASLHHVTGLGTEMTLNSLQSISAPPSPVPVPTPVQANSQADNSTVVSGDQSVVSNSAQNALGLQLSLPNLPTLQDVPNVSVSAVATDLLDAADKRLPTLGLNARRKFFHALAVVMFVPGIAFDPAFTHLAFSVAFSIFTFAEYLRYFALYPFGAAIHVFLTEFIDNKDNGTAILSHFYLLTGCASTIWLEGPSKLLGFTGVLVLGIGDAMASVVGRRFGRVRWSSSSGKTVEGSIAFAVSVLACAGLLRLCGLVDSFSAIRYATVVSITSVLEALSVQNDNLTLPWYMWSMQLLMNAA</sequence>
<name>A0A286UA45_9AGAM</name>
<dbReference type="InParanoid" id="A0A286UA45"/>
<dbReference type="InterPro" id="IPR032974">
    <property type="entry name" value="Polypren_kinase"/>
</dbReference>
<evidence type="ECO:0000256" key="8">
    <source>
        <dbReference type="ARBA" id="ARBA00022989"/>
    </source>
</evidence>
<feature type="compositionally biased region" description="Low complexity" evidence="10">
    <location>
        <begin position="17"/>
        <end position="38"/>
    </location>
</feature>
<proteinExistence type="inferred from homology"/>
<feature type="region of interest" description="Disordered" evidence="10">
    <location>
        <begin position="16"/>
        <end position="146"/>
    </location>
</feature>
<evidence type="ECO:0000256" key="4">
    <source>
        <dbReference type="ARBA" id="ARBA00022679"/>
    </source>
</evidence>
<protein>
    <recommendedName>
        <fullName evidence="3">dolichol kinase</fullName>
        <ecNumber evidence="3">2.7.1.108</ecNumber>
    </recommendedName>
</protein>
<keyword evidence="6 12" id="KW-0418">Kinase</keyword>
<evidence type="ECO:0000256" key="9">
    <source>
        <dbReference type="ARBA" id="ARBA00023136"/>
    </source>
</evidence>
<organism evidence="12 13">
    <name type="scientific">Pyrrhoderma noxium</name>
    <dbReference type="NCBI Taxonomy" id="2282107"/>
    <lineage>
        <taxon>Eukaryota</taxon>
        <taxon>Fungi</taxon>
        <taxon>Dikarya</taxon>
        <taxon>Basidiomycota</taxon>
        <taxon>Agaricomycotina</taxon>
        <taxon>Agaricomycetes</taxon>
        <taxon>Hymenochaetales</taxon>
        <taxon>Hymenochaetaceae</taxon>
        <taxon>Pyrrhoderma</taxon>
    </lineage>
</organism>
<dbReference type="OrthoDB" id="377083at2759"/>
<dbReference type="GO" id="GO:0043048">
    <property type="term" value="P:dolichyl monophosphate biosynthetic process"/>
    <property type="evidence" value="ECO:0007669"/>
    <property type="project" value="TreeGrafter"/>
</dbReference>
<feature type="region of interest" description="Disordered" evidence="10">
    <location>
        <begin position="152"/>
        <end position="171"/>
    </location>
</feature>
<feature type="transmembrane region" description="Helical" evidence="11">
    <location>
        <begin position="534"/>
        <end position="558"/>
    </location>
</feature>
<gene>
    <name evidence="12" type="ORF">PNOK_0807200</name>
</gene>
<evidence type="ECO:0000256" key="7">
    <source>
        <dbReference type="ARBA" id="ARBA00022824"/>
    </source>
</evidence>
<evidence type="ECO:0000256" key="5">
    <source>
        <dbReference type="ARBA" id="ARBA00022692"/>
    </source>
</evidence>
<feature type="transmembrane region" description="Helical" evidence="11">
    <location>
        <begin position="494"/>
        <end position="514"/>
    </location>
</feature>
<evidence type="ECO:0000313" key="12">
    <source>
        <dbReference type="EMBL" id="PAV16452.1"/>
    </source>
</evidence>
<dbReference type="AlphaFoldDB" id="A0A286UA45"/>
<feature type="transmembrane region" description="Helical" evidence="11">
    <location>
        <begin position="320"/>
        <end position="339"/>
    </location>
</feature>
<comment type="similarity">
    <text evidence="2">Belongs to the polyprenol kinase family.</text>
</comment>
<dbReference type="EC" id="2.7.1.108" evidence="3"/>
<keyword evidence="4" id="KW-0808">Transferase</keyword>
<keyword evidence="9 11" id="KW-0472">Membrane</keyword>
<comment type="subcellular location">
    <subcellularLocation>
        <location evidence="1">Endoplasmic reticulum membrane</location>
        <topology evidence="1">Multi-pass membrane protein</topology>
    </subcellularLocation>
</comment>
<keyword evidence="13" id="KW-1185">Reference proteome</keyword>
<feature type="transmembrane region" description="Helical" evidence="11">
    <location>
        <begin position="579"/>
        <end position="601"/>
    </location>
</feature>
<feature type="transmembrane region" description="Helical" evidence="11">
    <location>
        <begin position="630"/>
        <end position="647"/>
    </location>
</feature>
<feature type="compositionally biased region" description="Polar residues" evidence="10">
    <location>
        <begin position="160"/>
        <end position="171"/>
    </location>
</feature>
<evidence type="ECO:0000256" key="1">
    <source>
        <dbReference type="ARBA" id="ARBA00004477"/>
    </source>
</evidence>
<evidence type="ECO:0000313" key="13">
    <source>
        <dbReference type="Proteomes" id="UP000217199"/>
    </source>
</evidence>
<accession>A0A286UA45</accession>
<keyword evidence="7" id="KW-0256">Endoplasmic reticulum</keyword>
<dbReference type="STRING" id="2282107.A0A286UA45"/>
<feature type="transmembrane region" description="Helical" evidence="11">
    <location>
        <begin position="802"/>
        <end position="819"/>
    </location>
</feature>
<feature type="transmembrane region" description="Helical" evidence="11">
    <location>
        <begin position="854"/>
        <end position="873"/>
    </location>
</feature>